<evidence type="ECO:0000256" key="4">
    <source>
        <dbReference type="ARBA" id="ARBA00022989"/>
    </source>
</evidence>
<dbReference type="PANTHER" id="PTHR23513">
    <property type="entry name" value="INTEGRAL MEMBRANE EFFLUX PROTEIN-RELATED"/>
    <property type="match status" value="1"/>
</dbReference>
<dbReference type="GO" id="GO:0005886">
    <property type="term" value="C:plasma membrane"/>
    <property type="evidence" value="ECO:0007669"/>
    <property type="project" value="UniProtKB-SubCell"/>
</dbReference>
<evidence type="ECO:0000313" key="9">
    <source>
        <dbReference type="Proteomes" id="UP000467124"/>
    </source>
</evidence>
<dbReference type="InterPro" id="IPR011701">
    <property type="entry name" value="MFS"/>
</dbReference>
<dbReference type="CDD" id="cd06173">
    <property type="entry name" value="MFS_MefA_like"/>
    <property type="match status" value="1"/>
</dbReference>
<dbReference type="PROSITE" id="PS50850">
    <property type="entry name" value="MFS"/>
    <property type="match status" value="1"/>
</dbReference>
<dbReference type="Pfam" id="PF07690">
    <property type="entry name" value="MFS_1"/>
    <property type="match status" value="1"/>
</dbReference>
<feature type="transmembrane region" description="Helical" evidence="6">
    <location>
        <begin position="52"/>
        <end position="73"/>
    </location>
</feature>
<feature type="transmembrane region" description="Helical" evidence="6">
    <location>
        <begin position="21"/>
        <end position="46"/>
    </location>
</feature>
<evidence type="ECO:0000256" key="1">
    <source>
        <dbReference type="ARBA" id="ARBA00004651"/>
    </source>
</evidence>
<name>A0A7K2IML5_9ACTN</name>
<evidence type="ECO:0000256" key="5">
    <source>
        <dbReference type="ARBA" id="ARBA00023136"/>
    </source>
</evidence>
<keyword evidence="3 6" id="KW-0812">Transmembrane</keyword>
<proteinExistence type="predicted"/>
<dbReference type="Gene3D" id="1.20.1250.20">
    <property type="entry name" value="MFS general substrate transporter like domains"/>
    <property type="match status" value="1"/>
</dbReference>
<comment type="caution">
    <text evidence="8">The sequence shown here is derived from an EMBL/GenBank/DDBJ whole genome shotgun (WGS) entry which is preliminary data.</text>
</comment>
<evidence type="ECO:0000313" key="8">
    <source>
        <dbReference type="EMBL" id="MYR31014.1"/>
    </source>
</evidence>
<evidence type="ECO:0000259" key="7">
    <source>
        <dbReference type="PROSITE" id="PS50850"/>
    </source>
</evidence>
<organism evidence="8 9">
    <name type="scientific">Nocardiopsis alba</name>
    <dbReference type="NCBI Taxonomy" id="53437"/>
    <lineage>
        <taxon>Bacteria</taxon>
        <taxon>Bacillati</taxon>
        <taxon>Actinomycetota</taxon>
        <taxon>Actinomycetes</taxon>
        <taxon>Streptosporangiales</taxon>
        <taxon>Nocardiopsidaceae</taxon>
        <taxon>Nocardiopsis</taxon>
    </lineage>
</organism>
<feature type="transmembrane region" description="Helical" evidence="6">
    <location>
        <begin position="263"/>
        <end position="285"/>
    </location>
</feature>
<comment type="subcellular location">
    <subcellularLocation>
        <location evidence="1">Cell membrane</location>
        <topology evidence="1">Multi-pass membrane protein</topology>
    </subcellularLocation>
</comment>
<reference evidence="8 9" key="1">
    <citation type="journal article" date="2019" name="Nat. Commun.">
        <title>The antimicrobial potential of Streptomyces from insect microbiomes.</title>
        <authorList>
            <person name="Chevrette M.G."/>
            <person name="Carlson C.M."/>
            <person name="Ortega H.E."/>
            <person name="Thomas C."/>
            <person name="Ananiev G.E."/>
            <person name="Barns K.J."/>
            <person name="Book A.J."/>
            <person name="Cagnazzo J."/>
            <person name="Carlos C."/>
            <person name="Flanigan W."/>
            <person name="Grubbs K.J."/>
            <person name="Horn H.A."/>
            <person name="Hoffmann F.M."/>
            <person name="Klassen J.L."/>
            <person name="Knack J.J."/>
            <person name="Lewin G.R."/>
            <person name="McDonald B.R."/>
            <person name="Muller L."/>
            <person name="Melo W.G.P."/>
            <person name="Pinto-Tomas A.A."/>
            <person name="Schmitz A."/>
            <person name="Wendt-Pienkowski E."/>
            <person name="Wildman S."/>
            <person name="Zhao M."/>
            <person name="Zhang F."/>
            <person name="Bugni T.S."/>
            <person name="Andes D.R."/>
            <person name="Pupo M.T."/>
            <person name="Currie C.R."/>
        </authorList>
    </citation>
    <scope>NUCLEOTIDE SEQUENCE [LARGE SCALE GENOMIC DNA]</scope>
    <source>
        <strain evidence="8 9">SID5840</strain>
    </source>
</reference>
<feature type="transmembrane region" description="Helical" evidence="6">
    <location>
        <begin position="356"/>
        <end position="377"/>
    </location>
</feature>
<dbReference type="PANTHER" id="PTHR23513:SF6">
    <property type="entry name" value="MAJOR FACILITATOR SUPERFAMILY ASSOCIATED DOMAIN-CONTAINING PROTEIN"/>
    <property type="match status" value="1"/>
</dbReference>
<keyword evidence="5 6" id="KW-0472">Membrane</keyword>
<feature type="transmembrane region" description="Helical" evidence="6">
    <location>
        <begin position="85"/>
        <end position="109"/>
    </location>
</feature>
<feature type="transmembrane region" description="Helical" evidence="6">
    <location>
        <begin position="297"/>
        <end position="316"/>
    </location>
</feature>
<dbReference type="GO" id="GO:0022857">
    <property type="term" value="F:transmembrane transporter activity"/>
    <property type="evidence" value="ECO:0007669"/>
    <property type="project" value="InterPro"/>
</dbReference>
<dbReference type="SUPFAM" id="SSF103473">
    <property type="entry name" value="MFS general substrate transporter"/>
    <property type="match status" value="1"/>
</dbReference>
<sequence>MVASPPTTTRPPRLSGDFHRFWAAGTFTNLADGMAAVALPLIAATLTQDPLLVSGLMVARFLPWLLLAPLSGALIDRVHRIRAMIVSNTVATLATVGLLVVLATGNLSIQALYATMFVLICCETVTDPASRIAVVSLVPARLLDRANGRSEGGRLVAQDCLGRPVAGFLFAAGAAAPLLGIAGSYALCALLLCALPLVWRRPVLEESASTAPEGFGRSTREGFRLVFEDRLLRGNMLCNAGLMVGLNMGFAVLVLYVQEDLGVPLALFGVFTLSSALGGVVATLVVDRLILRLGRNAVVFGGYLGMAACSVGVALVSDPYTAFVLFTALGLCIVASNIAASPYHQVVVPDRVRGRVAGVSRMIGWGVTPVGALLGGLLGRVDLALPFLVGGAIVVVTALLARRVVAETALRADRALAETAGP</sequence>
<keyword evidence="4 6" id="KW-1133">Transmembrane helix</keyword>
<evidence type="ECO:0000256" key="2">
    <source>
        <dbReference type="ARBA" id="ARBA00022475"/>
    </source>
</evidence>
<dbReference type="InterPro" id="IPR036259">
    <property type="entry name" value="MFS_trans_sf"/>
</dbReference>
<feature type="transmembrane region" description="Helical" evidence="6">
    <location>
        <begin position="383"/>
        <end position="401"/>
    </location>
</feature>
<dbReference type="EMBL" id="WWHY01000001">
    <property type="protein sequence ID" value="MYR31014.1"/>
    <property type="molecule type" value="Genomic_DNA"/>
</dbReference>
<protein>
    <submittedName>
        <fullName evidence="8">MFS transporter</fullName>
    </submittedName>
</protein>
<keyword evidence="2" id="KW-1003">Cell membrane</keyword>
<evidence type="ECO:0000256" key="3">
    <source>
        <dbReference type="ARBA" id="ARBA00022692"/>
    </source>
</evidence>
<feature type="transmembrane region" description="Helical" evidence="6">
    <location>
        <begin position="237"/>
        <end position="257"/>
    </location>
</feature>
<feature type="domain" description="Major facilitator superfamily (MFS) profile" evidence="7">
    <location>
        <begin position="1"/>
        <end position="409"/>
    </location>
</feature>
<feature type="transmembrane region" description="Helical" evidence="6">
    <location>
        <begin position="168"/>
        <end position="199"/>
    </location>
</feature>
<accession>A0A7K2IML5</accession>
<evidence type="ECO:0000256" key="6">
    <source>
        <dbReference type="SAM" id="Phobius"/>
    </source>
</evidence>
<feature type="transmembrane region" description="Helical" evidence="6">
    <location>
        <begin position="322"/>
        <end position="344"/>
    </location>
</feature>
<dbReference type="Proteomes" id="UP000467124">
    <property type="component" value="Unassembled WGS sequence"/>
</dbReference>
<dbReference type="InterPro" id="IPR020846">
    <property type="entry name" value="MFS_dom"/>
</dbReference>
<dbReference type="RefSeq" id="WP_042283381.1">
    <property type="nucleotide sequence ID" value="NZ_BAZE01000006.1"/>
</dbReference>
<dbReference type="AlphaFoldDB" id="A0A7K2IML5"/>
<dbReference type="GeneID" id="91392038"/>
<gene>
    <name evidence="8" type="ORF">GTW20_01685</name>
</gene>